<evidence type="ECO:0000313" key="2">
    <source>
        <dbReference type="Proteomes" id="UP000019586"/>
    </source>
</evidence>
<dbReference type="EMBL" id="CP006918">
    <property type="protein sequence ID" value="AHM78381.1"/>
    <property type="molecule type" value="Genomic_DNA"/>
</dbReference>
<proteinExistence type="predicted"/>
<gene>
    <name evidence="1" type="ORF">KPNJ2_01601</name>
</gene>
<dbReference type="Proteomes" id="UP000019586">
    <property type="component" value="Chromosome"/>
</dbReference>
<dbReference type="AlphaFoldDB" id="W8VFD7"/>
<name>W8VFD7_KLEPN</name>
<protein>
    <submittedName>
        <fullName evidence="1">Uncharacterized protein</fullName>
    </submittedName>
</protein>
<accession>W8VFD7</accession>
<evidence type="ECO:0000313" key="1">
    <source>
        <dbReference type="EMBL" id="AHM78381.1"/>
    </source>
</evidence>
<sequence>MLHIKSYHPGTWDKKVVKPLRVTLCTATRNTG</sequence>
<dbReference type="KEGG" id="kps:KPNJ2_01601"/>
<dbReference type="HOGENOM" id="CLU_3389882_0_0_6"/>
<organism evidence="1 2">
    <name type="scientific">Klebsiella pneumoniae 30684/NJST258_2</name>
    <dbReference type="NCBI Taxonomy" id="1420013"/>
    <lineage>
        <taxon>Bacteria</taxon>
        <taxon>Pseudomonadati</taxon>
        <taxon>Pseudomonadota</taxon>
        <taxon>Gammaproteobacteria</taxon>
        <taxon>Enterobacterales</taxon>
        <taxon>Enterobacteriaceae</taxon>
        <taxon>Klebsiella/Raoultella group</taxon>
        <taxon>Klebsiella</taxon>
        <taxon>Klebsiella pneumoniae complex</taxon>
    </lineage>
</organism>
<reference evidence="1 2" key="1">
    <citation type="journal article" date="2014" name="Proc. Natl. Acad. Sci. U.S.A.">
        <title>Molecular dissection of the evolution of carbapenem-resistant multilocus sequence type 258 Klebsiella pneumoniae.</title>
        <authorList>
            <person name="Deleo F.R."/>
            <person name="Chen L."/>
            <person name="Porcella S.F."/>
            <person name="Martens C.A."/>
            <person name="Kobayashi S.D."/>
            <person name="Porter A.R."/>
            <person name="Chavda K.D."/>
            <person name="Jacobs M.R."/>
            <person name="Mathema B."/>
            <person name="Olsen R.J."/>
            <person name="Bonomo R.A."/>
            <person name="Musser J.M."/>
            <person name="Kreiswirth B.N."/>
        </authorList>
    </citation>
    <scope>NUCLEOTIDE SEQUENCE [LARGE SCALE GENOMIC DNA]</scope>
    <source>
        <strain evidence="1">30684/NJST258_2</strain>
    </source>
</reference>